<reference evidence="1 2" key="1">
    <citation type="journal article" date="2018" name="Nat. Ecol. Evol.">
        <title>Shark genomes provide insights into elasmobranch evolution and the origin of vertebrates.</title>
        <authorList>
            <person name="Hara Y"/>
            <person name="Yamaguchi K"/>
            <person name="Onimaru K"/>
            <person name="Kadota M"/>
            <person name="Koyanagi M"/>
            <person name="Keeley SD"/>
            <person name="Tatsumi K"/>
            <person name="Tanaka K"/>
            <person name="Motone F"/>
            <person name="Kageyama Y"/>
            <person name="Nozu R"/>
            <person name="Adachi N"/>
            <person name="Nishimura O"/>
            <person name="Nakagawa R"/>
            <person name="Tanegashima C"/>
            <person name="Kiyatake I"/>
            <person name="Matsumoto R"/>
            <person name="Murakumo K"/>
            <person name="Nishida K"/>
            <person name="Terakita A"/>
            <person name="Kuratani S"/>
            <person name="Sato K"/>
            <person name="Hyodo S Kuraku.S."/>
        </authorList>
    </citation>
    <scope>NUCLEOTIDE SEQUENCE [LARGE SCALE GENOMIC DNA]</scope>
</reference>
<name>A0A401U179_CHIPU</name>
<proteinExistence type="predicted"/>
<accession>A0A401U179</accession>
<organism evidence="1 2">
    <name type="scientific">Chiloscyllium punctatum</name>
    <name type="common">Brownbanded bambooshark</name>
    <name type="synonym">Hemiscyllium punctatum</name>
    <dbReference type="NCBI Taxonomy" id="137246"/>
    <lineage>
        <taxon>Eukaryota</taxon>
        <taxon>Metazoa</taxon>
        <taxon>Chordata</taxon>
        <taxon>Craniata</taxon>
        <taxon>Vertebrata</taxon>
        <taxon>Chondrichthyes</taxon>
        <taxon>Elasmobranchii</taxon>
        <taxon>Galeomorphii</taxon>
        <taxon>Galeoidea</taxon>
        <taxon>Orectolobiformes</taxon>
        <taxon>Hemiscylliidae</taxon>
        <taxon>Chiloscyllium</taxon>
    </lineage>
</organism>
<feature type="non-terminal residue" evidence="1">
    <location>
        <position position="30"/>
    </location>
</feature>
<gene>
    <name evidence="1" type="ORF">chiPu_0032683</name>
</gene>
<comment type="caution">
    <text evidence="1">The sequence shown here is derived from an EMBL/GenBank/DDBJ whole genome shotgun (WGS) entry which is preliminary data.</text>
</comment>
<dbReference type="AlphaFoldDB" id="A0A401U179"/>
<dbReference type="Proteomes" id="UP000287033">
    <property type="component" value="Unassembled WGS sequence"/>
</dbReference>
<evidence type="ECO:0000313" key="1">
    <source>
        <dbReference type="EMBL" id="GCC48630.1"/>
    </source>
</evidence>
<evidence type="ECO:0000313" key="2">
    <source>
        <dbReference type="Proteomes" id="UP000287033"/>
    </source>
</evidence>
<dbReference type="OrthoDB" id="421327at2759"/>
<protein>
    <submittedName>
        <fullName evidence="1">Uncharacterized protein</fullName>
    </submittedName>
</protein>
<sequence>MVCRPRHVHAHLCTADGTLCHTVLTPRKSG</sequence>
<keyword evidence="2" id="KW-1185">Reference proteome</keyword>
<dbReference type="EMBL" id="BEZZ01243249">
    <property type="protein sequence ID" value="GCC48630.1"/>
    <property type="molecule type" value="Genomic_DNA"/>
</dbReference>